<accession>A0A498IYV4</accession>
<evidence type="ECO:0000256" key="1">
    <source>
        <dbReference type="SAM" id="MobiDB-lite"/>
    </source>
</evidence>
<dbReference type="EMBL" id="RDQH01000336">
    <property type="protein sequence ID" value="RXH86471.1"/>
    <property type="molecule type" value="Genomic_DNA"/>
</dbReference>
<gene>
    <name evidence="2" type="ORF">DVH24_021744</name>
</gene>
<comment type="caution">
    <text evidence="2">The sequence shown here is derived from an EMBL/GenBank/DDBJ whole genome shotgun (WGS) entry which is preliminary data.</text>
</comment>
<feature type="region of interest" description="Disordered" evidence="1">
    <location>
        <begin position="1"/>
        <end position="20"/>
    </location>
</feature>
<feature type="compositionally biased region" description="Low complexity" evidence="1">
    <location>
        <begin position="1"/>
        <end position="13"/>
    </location>
</feature>
<dbReference type="Proteomes" id="UP000290289">
    <property type="component" value="Chromosome 10"/>
</dbReference>
<protein>
    <submittedName>
        <fullName evidence="2">Uncharacterized protein</fullName>
    </submittedName>
</protein>
<feature type="region of interest" description="Disordered" evidence="1">
    <location>
        <begin position="53"/>
        <end position="95"/>
    </location>
</feature>
<name>A0A498IYV4_MALDO</name>
<organism evidence="2 3">
    <name type="scientific">Malus domestica</name>
    <name type="common">Apple</name>
    <name type="synonym">Pyrus malus</name>
    <dbReference type="NCBI Taxonomy" id="3750"/>
    <lineage>
        <taxon>Eukaryota</taxon>
        <taxon>Viridiplantae</taxon>
        <taxon>Streptophyta</taxon>
        <taxon>Embryophyta</taxon>
        <taxon>Tracheophyta</taxon>
        <taxon>Spermatophyta</taxon>
        <taxon>Magnoliopsida</taxon>
        <taxon>eudicotyledons</taxon>
        <taxon>Gunneridae</taxon>
        <taxon>Pentapetalae</taxon>
        <taxon>rosids</taxon>
        <taxon>fabids</taxon>
        <taxon>Rosales</taxon>
        <taxon>Rosaceae</taxon>
        <taxon>Amygdaloideae</taxon>
        <taxon>Maleae</taxon>
        <taxon>Malus</taxon>
    </lineage>
</organism>
<dbReference type="AlphaFoldDB" id="A0A498IYV4"/>
<sequence>MTRFRPLSPESYPSSPPLIPIDESPTLIPSLSNDIAALIISFVVRPLLASSPPPTHLQIMDALPHLQNPNRHPPDPPPHQPFPPRLPLRPLHRRP</sequence>
<reference evidence="2 3" key="1">
    <citation type="submission" date="2018-10" db="EMBL/GenBank/DDBJ databases">
        <title>A high-quality apple genome assembly.</title>
        <authorList>
            <person name="Hu J."/>
        </authorList>
    </citation>
    <scope>NUCLEOTIDE SEQUENCE [LARGE SCALE GENOMIC DNA]</scope>
    <source>
        <strain evidence="3">cv. HFTH1</strain>
        <tissue evidence="2">Young leaf</tissue>
    </source>
</reference>
<feature type="compositionally biased region" description="Pro residues" evidence="1">
    <location>
        <begin position="75"/>
        <end position="87"/>
    </location>
</feature>
<keyword evidence="3" id="KW-1185">Reference proteome</keyword>
<evidence type="ECO:0000313" key="3">
    <source>
        <dbReference type="Proteomes" id="UP000290289"/>
    </source>
</evidence>
<proteinExistence type="predicted"/>
<evidence type="ECO:0000313" key="2">
    <source>
        <dbReference type="EMBL" id="RXH86471.1"/>
    </source>
</evidence>